<dbReference type="GO" id="GO:0005634">
    <property type="term" value="C:nucleus"/>
    <property type="evidence" value="ECO:0007669"/>
    <property type="project" value="UniProtKB-SubCell"/>
</dbReference>
<keyword evidence="3 5" id="KW-0238">DNA-binding</keyword>
<feature type="region of interest" description="Disordered" evidence="6">
    <location>
        <begin position="80"/>
        <end position="129"/>
    </location>
</feature>
<evidence type="ECO:0000256" key="6">
    <source>
        <dbReference type="SAM" id="MobiDB-lite"/>
    </source>
</evidence>
<evidence type="ECO:0000256" key="1">
    <source>
        <dbReference type="ARBA" id="ARBA00005909"/>
    </source>
</evidence>
<sequence length="316" mass="34600">MTGGGSSGRLPTWKERENNKRRERRRRAIAAKIYAGLRTQGNFKLPKHCDNNEVLKALCADAGWIVEEDGTTYRKGCKRSASEFGRTQPGCSSIQPSPTGPSPQSSSFPSPVPSYHASPTSSSFPSPSRIDPNPSSFLLPFIHNMNLPPLRISNSAPVTPPLSSPTSRTSSKRKAHFDSLPNTNASSLNPFIHPLFAASAPSSPSRRHHHVGTYTIPEHDESDASTLDSDRWVSFQNSPAPPSPTFNLMNPAIMHHHQQMIIPKDSSSDMQWSAGSERGRGSDFHFENGSVKPWEGERIHEVGIDDLDLTLGFGKA</sequence>
<evidence type="ECO:0000256" key="2">
    <source>
        <dbReference type="ARBA" id="ARBA00023015"/>
    </source>
</evidence>
<keyword evidence="5" id="KW-1070">Brassinosteroid signaling pathway</keyword>
<dbReference type="Proteomes" id="UP000447434">
    <property type="component" value="Chromosome 9"/>
</dbReference>
<dbReference type="GO" id="GO:0003677">
    <property type="term" value="F:DNA binding"/>
    <property type="evidence" value="ECO:0007669"/>
    <property type="project" value="UniProtKB-UniRule"/>
</dbReference>
<protein>
    <recommendedName>
        <fullName evidence="5">Protein BZR1 homolog</fullName>
    </recommendedName>
    <alternativeName>
        <fullName evidence="5">Protein BRASSINAZOLE-RESISTANT 1 homolog</fullName>
    </alternativeName>
</protein>
<dbReference type="GO" id="GO:0003700">
    <property type="term" value="F:DNA-binding transcription factor activity"/>
    <property type="evidence" value="ECO:0007669"/>
    <property type="project" value="UniProtKB-UniRule"/>
</dbReference>
<dbReference type="GO" id="GO:0009742">
    <property type="term" value="P:brassinosteroid mediated signaling pathway"/>
    <property type="evidence" value="ECO:0007669"/>
    <property type="project" value="UniProtKB-UniRule"/>
</dbReference>
<keyword evidence="4 5" id="KW-0804">Transcription</keyword>
<evidence type="ECO:0000313" key="7">
    <source>
        <dbReference type="EMBL" id="KAE9606725.1"/>
    </source>
</evidence>
<keyword evidence="8" id="KW-1185">Reference proteome</keyword>
<comment type="caution">
    <text evidence="7">The sequence shown here is derived from an EMBL/GenBank/DDBJ whole genome shotgun (WGS) entry which is preliminary data.</text>
</comment>
<dbReference type="Pfam" id="PF05687">
    <property type="entry name" value="BES1_N"/>
    <property type="match status" value="1"/>
</dbReference>
<name>A0A6A5LPG7_LUPAL</name>
<dbReference type="AlphaFoldDB" id="A0A6A5LPG7"/>
<dbReference type="PANTHER" id="PTHR31506:SF15">
    <property type="entry name" value="BES1_BZR1 HOMOLOG PROTEIN 2"/>
    <property type="match status" value="1"/>
</dbReference>
<evidence type="ECO:0000256" key="5">
    <source>
        <dbReference type="RuleBase" id="RU369040"/>
    </source>
</evidence>
<proteinExistence type="inferred from homology"/>
<comment type="function">
    <text evidence="5">Functions in brassinosteroid signaling. May function as transcriptional repressor.</text>
</comment>
<dbReference type="OrthoDB" id="775852at2759"/>
<feature type="region of interest" description="Disordered" evidence="6">
    <location>
        <begin position="1"/>
        <end position="25"/>
    </location>
</feature>
<reference evidence="8" key="1">
    <citation type="journal article" date="2020" name="Nat. Commun.">
        <title>Genome sequence of the cluster root forming white lupin.</title>
        <authorList>
            <person name="Hufnagel B."/>
            <person name="Marques A."/>
            <person name="Soriano A."/>
            <person name="Marques L."/>
            <person name="Divol F."/>
            <person name="Doumas P."/>
            <person name="Sallet E."/>
            <person name="Mancinotti D."/>
            <person name="Carrere S."/>
            <person name="Marande W."/>
            <person name="Arribat S."/>
            <person name="Keller J."/>
            <person name="Huneau C."/>
            <person name="Blein T."/>
            <person name="Aime D."/>
            <person name="Laguerre M."/>
            <person name="Taylor J."/>
            <person name="Schubert V."/>
            <person name="Nelson M."/>
            <person name="Geu-Flores F."/>
            <person name="Crespi M."/>
            <person name="Gallardo-Guerrero K."/>
            <person name="Delaux P.-M."/>
            <person name="Salse J."/>
            <person name="Berges H."/>
            <person name="Guyot R."/>
            <person name="Gouzy J."/>
            <person name="Peret B."/>
        </authorList>
    </citation>
    <scope>NUCLEOTIDE SEQUENCE [LARGE SCALE GENOMIC DNA]</scope>
    <source>
        <strain evidence="8">cv. Amiga</strain>
    </source>
</reference>
<evidence type="ECO:0000313" key="8">
    <source>
        <dbReference type="Proteomes" id="UP000447434"/>
    </source>
</evidence>
<accession>A0A6A5LPG7</accession>
<dbReference type="InterPro" id="IPR008540">
    <property type="entry name" value="BES1_N"/>
</dbReference>
<comment type="subcellular location">
    <subcellularLocation>
        <location evidence="5">Nucleus</location>
    </subcellularLocation>
</comment>
<keyword evidence="2 5" id="KW-0805">Transcription regulation</keyword>
<dbReference type="InterPro" id="IPR033264">
    <property type="entry name" value="BZR"/>
</dbReference>
<evidence type="ECO:0000256" key="4">
    <source>
        <dbReference type="ARBA" id="ARBA00023163"/>
    </source>
</evidence>
<comment type="similarity">
    <text evidence="1 5">Belongs to the BZR/LAT61 family.</text>
</comment>
<organism evidence="7 8">
    <name type="scientific">Lupinus albus</name>
    <name type="common">White lupine</name>
    <name type="synonym">Lupinus termis</name>
    <dbReference type="NCBI Taxonomy" id="3870"/>
    <lineage>
        <taxon>Eukaryota</taxon>
        <taxon>Viridiplantae</taxon>
        <taxon>Streptophyta</taxon>
        <taxon>Embryophyta</taxon>
        <taxon>Tracheophyta</taxon>
        <taxon>Spermatophyta</taxon>
        <taxon>Magnoliopsida</taxon>
        <taxon>eudicotyledons</taxon>
        <taxon>Gunneridae</taxon>
        <taxon>Pentapetalae</taxon>
        <taxon>rosids</taxon>
        <taxon>fabids</taxon>
        <taxon>Fabales</taxon>
        <taxon>Fabaceae</taxon>
        <taxon>Papilionoideae</taxon>
        <taxon>50 kb inversion clade</taxon>
        <taxon>genistoids sensu lato</taxon>
        <taxon>core genistoids</taxon>
        <taxon>Genisteae</taxon>
        <taxon>Lupinus</taxon>
    </lineage>
</organism>
<feature type="region of interest" description="Disordered" evidence="6">
    <location>
        <begin position="152"/>
        <end position="182"/>
    </location>
</feature>
<evidence type="ECO:0000256" key="3">
    <source>
        <dbReference type="ARBA" id="ARBA00023125"/>
    </source>
</evidence>
<feature type="compositionally biased region" description="Low complexity" evidence="6">
    <location>
        <begin position="92"/>
        <end position="129"/>
    </location>
</feature>
<dbReference type="GO" id="GO:0006351">
    <property type="term" value="P:DNA-templated transcription"/>
    <property type="evidence" value="ECO:0007669"/>
    <property type="project" value="InterPro"/>
</dbReference>
<dbReference type="PANTHER" id="PTHR31506">
    <property type="entry name" value="BES1/BZR1 HOMOLOG PROTEIN 3-RELATED"/>
    <property type="match status" value="1"/>
</dbReference>
<dbReference type="EMBL" id="WOCE01000009">
    <property type="protein sequence ID" value="KAE9606725.1"/>
    <property type="molecule type" value="Genomic_DNA"/>
</dbReference>
<gene>
    <name evidence="7" type="ORF">Lalb_Chr09g0322641</name>
</gene>